<keyword evidence="2" id="KW-1185">Reference proteome</keyword>
<evidence type="ECO:0000313" key="2">
    <source>
        <dbReference type="Proteomes" id="UP000887116"/>
    </source>
</evidence>
<gene>
    <name evidence="1" type="ORF">TNCT_605091</name>
</gene>
<dbReference type="Proteomes" id="UP000887116">
    <property type="component" value="Unassembled WGS sequence"/>
</dbReference>
<accession>A0A8X6LBQ2</accession>
<dbReference type="EMBL" id="BMAO01015731">
    <property type="protein sequence ID" value="GFR03835.1"/>
    <property type="molecule type" value="Genomic_DNA"/>
</dbReference>
<name>A0A8X6LBQ2_TRICU</name>
<evidence type="ECO:0000313" key="1">
    <source>
        <dbReference type="EMBL" id="GFR03835.1"/>
    </source>
</evidence>
<comment type="caution">
    <text evidence="1">The sequence shown here is derived from an EMBL/GenBank/DDBJ whole genome shotgun (WGS) entry which is preliminary data.</text>
</comment>
<reference evidence="1" key="1">
    <citation type="submission" date="2020-07" db="EMBL/GenBank/DDBJ databases">
        <title>Multicomponent nature underlies the extraordinary mechanical properties of spider dragline silk.</title>
        <authorList>
            <person name="Kono N."/>
            <person name="Nakamura H."/>
            <person name="Mori M."/>
            <person name="Yoshida Y."/>
            <person name="Ohtoshi R."/>
            <person name="Malay A.D."/>
            <person name="Moran D.A.P."/>
            <person name="Tomita M."/>
            <person name="Numata K."/>
            <person name="Arakawa K."/>
        </authorList>
    </citation>
    <scope>NUCLEOTIDE SEQUENCE</scope>
</reference>
<protein>
    <submittedName>
        <fullName evidence="1">Uncharacterized protein</fullName>
    </submittedName>
</protein>
<dbReference type="AlphaFoldDB" id="A0A8X6LBQ2"/>
<organism evidence="1 2">
    <name type="scientific">Trichonephila clavata</name>
    <name type="common">Joro spider</name>
    <name type="synonym">Nephila clavata</name>
    <dbReference type="NCBI Taxonomy" id="2740835"/>
    <lineage>
        <taxon>Eukaryota</taxon>
        <taxon>Metazoa</taxon>
        <taxon>Ecdysozoa</taxon>
        <taxon>Arthropoda</taxon>
        <taxon>Chelicerata</taxon>
        <taxon>Arachnida</taxon>
        <taxon>Araneae</taxon>
        <taxon>Araneomorphae</taxon>
        <taxon>Entelegynae</taxon>
        <taxon>Araneoidea</taxon>
        <taxon>Nephilidae</taxon>
        <taxon>Trichonephila</taxon>
    </lineage>
</organism>
<sequence>MSASSLWKSDSGRRQPTRALKENICFRIIVFVKAEIDSVLLTSSVRYKRRLSSTEPAGKIDVSLPEIYHEQSFKNRFAKQLQPVMGVTKPEPLDLLPSSASSTTIN</sequence>
<proteinExistence type="predicted"/>